<reference evidence="2 3" key="1">
    <citation type="submission" date="2021-07" db="EMBL/GenBank/DDBJ databases">
        <title>The Aristolochia fimbriata genome: insights into angiosperm evolution, floral development and chemical biosynthesis.</title>
        <authorList>
            <person name="Jiao Y."/>
        </authorList>
    </citation>
    <scope>NUCLEOTIDE SEQUENCE [LARGE SCALE GENOMIC DNA]</scope>
    <source>
        <strain evidence="2">IBCAS-2021</strain>
        <tissue evidence="2">Leaf</tissue>
    </source>
</reference>
<protein>
    <recommendedName>
        <fullName evidence="1">Integrase catalytic domain-containing protein</fullName>
    </recommendedName>
</protein>
<name>A0AAV7E1J9_ARIFI</name>
<dbReference type="CDD" id="cd09272">
    <property type="entry name" value="RNase_HI_RT_Ty1"/>
    <property type="match status" value="1"/>
</dbReference>
<dbReference type="InterPro" id="IPR013103">
    <property type="entry name" value="RVT_2"/>
</dbReference>
<dbReference type="InterPro" id="IPR012337">
    <property type="entry name" value="RNaseH-like_sf"/>
</dbReference>
<dbReference type="PANTHER" id="PTHR11439">
    <property type="entry name" value="GAG-POL-RELATED RETROTRANSPOSON"/>
    <property type="match status" value="1"/>
</dbReference>
<proteinExistence type="predicted"/>
<evidence type="ECO:0000259" key="1">
    <source>
        <dbReference type="PROSITE" id="PS50994"/>
    </source>
</evidence>
<dbReference type="SUPFAM" id="SSF56672">
    <property type="entry name" value="DNA/RNA polymerases"/>
    <property type="match status" value="1"/>
</dbReference>
<dbReference type="Pfam" id="PF07727">
    <property type="entry name" value="RVT_2"/>
    <property type="match status" value="1"/>
</dbReference>
<dbReference type="Proteomes" id="UP000825729">
    <property type="component" value="Unassembled WGS sequence"/>
</dbReference>
<dbReference type="GO" id="GO:0003676">
    <property type="term" value="F:nucleic acid binding"/>
    <property type="evidence" value="ECO:0007669"/>
    <property type="project" value="InterPro"/>
</dbReference>
<dbReference type="PANTHER" id="PTHR11439:SF467">
    <property type="entry name" value="INTEGRASE CATALYTIC DOMAIN-CONTAINING PROTEIN"/>
    <property type="match status" value="1"/>
</dbReference>
<evidence type="ECO:0000313" key="2">
    <source>
        <dbReference type="EMBL" id="KAG9442251.1"/>
    </source>
</evidence>
<evidence type="ECO:0000313" key="3">
    <source>
        <dbReference type="Proteomes" id="UP000825729"/>
    </source>
</evidence>
<keyword evidence="3" id="KW-1185">Reference proteome</keyword>
<dbReference type="GO" id="GO:0015074">
    <property type="term" value="P:DNA integration"/>
    <property type="evidence" value="ECO:0007669"/>
    <property type="project" value="InterPro"/>
</dbReference>
<dbReference type="PROSITE" id="PS50994">
    <property type="entry name" value="INTEGRASE"/>
    <property type="match status" value="1"/>
</dbReference>
<dbReference type="SUPFAM" id="SSF53098">
    <property type="entry name" value="Ribonuclease H-like"/>
    <property type="match status" value="1"/>
</dbReference>
<dbReference type="AlphaFoldDB" id="A0AAV7E1J9"/>
<dbReference type="EMBL" id="JAINDJ010000007">
    <property type="protein sequence ID" value="KAG9442251.1"/>
    <property type="molecule type" value="Genomic_DNA"/>
</dbReference>
<feature type="domain" description="Integrase catalytic" evidence="1">
    <location>
        <begin position="1"/>
        <end position="128"/>
    </location>
</feature>
<gene>
    <name evidence="2" type="ORF">H6P81_018105</name>
</gene>
<dbReference type="InterPro" id="IPR001584">
    <property type="entry name" value="Integrase_cat-core"/>
</dbReference>
<organism evidence="2 3">
    <name type="scientific">Aristolochia fimbriata</name>
    <name type="common">White veined hardy Dutchman's pipe vine</name>
    <dbReference type="NCBI Taxonomy" id="158543"/>
    <lineage>
        <taxon>Eukaryota</taxon>
        <taxon>Viridiplantae</taxon>
        <taxon>Streptophyta</taxon>
        <taxon>Embryophyta</taxon>
        <taxon>Tracheophyta</taxon>
        <taxon>Spermatophyta</taxon>
        <taxon>Magnoliopsida</taxon>
        <taxon>Magnoliidae</taxon>
        <taxon>Piperales</taxon>
        <taxon>Aristolochiaceae</taxon>
        <taxon>Aristolochia</taxon>
    </lineage>
</organism>
<accession>A0AAV7E1J9</accession>
<comment type="caution">
    <text evidence="2">The sequence shown here is derived from an EMBL/GenBank/DDBJ whole genome shotgun (WGS) entry which is preliminary data.</text>
</comment>
<dbReference type="InterPro" id="IPR043502">
    <property type="entry name" value="DNA/RNA_pol_sf"/>
</dbReference>
<dbReference type="Gene3D" id="3.30.420.10">
    <property type="entry name" value="Ribonuclease H-like superfamily/Ribonuclease H"/>
    <property type="match status" value="1"/>
</dbReference>
<sequence length="507" mass="57253">MPENASKAEKVHSVFLKFQRLVENQFFTKIKNYQSDGGGEFLSHKFQDNVSTSGIHHLVSCPYTPQQNGLVERKHCHIVEMDLALLAQASMPKSHWDSAFAITTFIINRLPTPVLQSKSPFEGHRAIDCKWVFRVKTKANGRIDKYKARLVAKGFNQKEGLDYFKTFSPVVKLVTIRTVLTVAVGRRWHIRQLDVNNAFLNGTLAEEVYMTQPPGFQDKSRPNVVCKLHKSLYGLNQSPRAWYHRLTLFLLELGFILSKADSSLLIRSTAHSVTFSLVYVDDIIVTGISPLDIRELIQQLQKEFSVNDFGPLHYFLGIEVTRIPNGLHLAQTKYTQDLLTDVKPLTTPIVAGSKLSKYEGTLLDDRTTYRATVGTLQYLTLTRPDIQSVVNQTCQFQLAPTDVHWSAVKRILRYLKGTLAHAIIIQPSFELGVDVYSDADWGGCPDDRRSITIFCAFLGGSLISWDSKKQPTVARSSAEAEYRTLAIAAAELTWILQLFKELDVFIS</sequence>
<dbReference type="InterPro" id="IPR036397">
    <property type="entry name" value="RNaseH_sf"/>
</dbReference>